<keyword evidence="4" id="KW-1185">Reference proteome</keyword>
<accession>A0A3S4RWH7</accession>
<name>A0A3S4RWH7_9ACTO</name>
<protein>
    <recommendedName>
        <fullName evidence="5">Scaffolding protein</fullName>
    </recommendedName>
</protein>
<feature type="compositionally biased region" description="Basic and acidic residues" evidence="2">
    <location>
        <begin position="189"/>
        <end position="203"/>
    </location>
</feature>
<evidence type="ECO:0000256" key="2">
    <source>
        <dbReference type="SAM" id="MobiDB-lite"/>
    </source>
</evidence>
<evidence type="ECO:0000313" key="4">
    <source>
        <dbReference type="Proteomes" id="UP000266895"/>
    </source>
</evidence>
<dbReference type="KEGG" id="ahw:NCTC11636_01323"/>
<keyword evidence="1" id="KW-0175">Coiled coil</keyword>
<dbReference type="EMBL" id="LR134350">
    <property type="protein sequence ID" value="VEG28038.1"/>
    <property type="molecule type" value="Genomic_DNA"/>
</dbReference>
<feature type="compositionally biased region" description="Low complexity" evidence="2">
    <location>
        <begin position="150"/>
        <end position="160"/>
    </location>
</feature>
<proteinExistence type="predicted"/>
<dbReference type="AlphaFoldDB" id="A0A3S4RWH7"/>
<reference evidence="3 4" key="1">
    <citation type="submission" date="2018-12" db="EMBL/GenBank/DDBJ databases">
        <authorList>
            <consortium name="Pathogen Informatics"/>
        </authorList>
    </citation>
    <scope>NUCLEOTIDE SEQUENCE [LARGE SCALE GENOMIC DNA]</scope>
    <source>
        <strain evidence="3 4">NCTC11636</strain>
    </source>
</reference>
<organism evidence="3 4">
    <name type="scientific">Actinomyces howellii</name>
    <dbReference type="NCBI Taxonomy" id="52771"/>
    <lineage>
        <taxon>Bacteria</taxon>
        <taxon>Bacillati</taxon>
        <taxon>Actinomycetota</taxon>
        <taxon>Actinomycetes</taxon>
        <taxon>Actinomycetales</taxon>
        <taxon>Actinomycetaceae</taxon>
        <taxon>Actinomyces</taxon>
    </lineage>
</organism>
<gene>
    <name evidence="3" type="ORF">NCTC11636_01323</name>
</gene>
<evidence type="ECO:0008006" key="5">
    <source>
        <dbReference type="Google" id="ProtNLM"/>
    </source>
</evidence>
<dbReference type="RefSeq" id="WP_161512748.1">
    <property type="nucleotide sequence ID" value="NZ_LR134350.1"/>
</dbReference>
<evidence type="ECO:0000256" key="1">
    <source>
        <dbReference type="SAM" id="Coils"/>
    </source>
</evidence>
<sequence length="203" mass="20791">MRISTMPRHARFAVAPDPDPAAGTTPSPDPGSGDGSKPAWTPPASQEELDRIIGERLARERAKFSDYDALKTKAAAFDQAAEASKTAEERAADRLAKAEARATEAEARAAQAEAAAMRAEVAATKGVPVGFLTGATREEADKAADELLAWKNGPTTTTNGGLAGPLGPGARRARGSGSTGGVKGGGLEAGREAFKAAHSRKGD</sequence>
<feature type="region of interest" description="Disordered" evidence="2">
    <location>
        <begin position="150"/>
        <end position="203"/>
    </location>
</feature>
<dbReference type="Pfam" id="PF14265">
    <property type="entry name" value="DUF4355"/>
    <property type="match status" value="1"/>
</dbReference>
<evidence type="ECO:0000313" key="3">
    <source>
        <dbReference type="EMBL" id="VEG28038.1"/>
    </source>
</evidence>
<dbReference type="Proteomes" id="UP000266895">
    <property type="component" value="Chromosome"/>
</dbReference>
<feature type="region of interest" description="Disordered" evidence="2">
    <location>
        <begin position="1"/>
        <end position="48"/>
    </location>
</feature>
<dbReference type="InterPro" id="IPR025580">
    <property type="entry name" value="Gp46"/>
</dbReference>
<feature type="coiled-coil region" evidence="1">
    <location>
        <begin position="88"/>
        <end position="122"/>
    </location>
</feature>
<feature type="compositionally biased region" description="Gly residues" evidence="2">
    <location>
        <begin position="177"/>
        <end position="188"/>
    </location>
</feature>